<organism evidence="7">
    <name type="scientific">marine metagenome</name>
    <dbReference type="NCBI Taxonomy" id="408172"/>
    <lineage>
        <taxon>unclassified sequences</taxon>
        <taxon>metagenomes</taxon>
        <taxon>ecological metagenomes</taxon>
    </lineage>
</organism>
<dbReference type="PANTHER" id="PTHR30482">
    <property type="entry name" value="HIGH-AFFINITY BRANCHED-CHAIN AMINO ACID TRANSPORT SYSTEM PERMEASE"/>
    <property type="match status" value="1"/>
</dbReference>
<dbReference type="AlphaFoldDB" id="A0A381VZJ5"/>
<feature type="transmembrane region" description="Helical" evidence="6">
    <location>
        <begin position="258"/>
        <end position="283"/>
    </location>
</feature>
<feature type="transmembrane region" description="Helical" evidence="6">
    <location>
        <begin position="76"/>
        <end position="95"/>
    </location>
</feature>
<accession>A0A381VZJ5</accession>
<dbReference type="Pfam" id="PF02653">
    <property type="entry name" value="BPD_transp_2"/>
    <property type="match status" value="1"/>
</dbReference>
<gene>
    <name evidence="7" type="ORF">METZ01_LOCUS98375</name>
</gene>
<evidence type="ECO:0000313" key="7">
    <source>
        <dbReference type="EMBL" id="SVA45521.1"/>
    </source>
</evidence>
<evidence type="ECO:0000256" key="6">
    <source>
        <dbReference type="SAM" id="Phobius"/>
    </source>
</evidence>
<feature type="transmembrane region" description="Helical" evidence="6">
    <location>
        <begin position="144"/>
        <end position="166"/>
    </location>
</feature>
<evidence type="ECO:0000256" key="1">
    <source>
        <dbReference type="ARBA" id="ARBA00004651"/>
    </source>
</evidence>
<protein>
    <recommendedName>
        <fullName evidence="8">Branched-chain amino acid ABC transporter permease</fullName>
    </recommendedName>
</protein>
<feature type="transmembrane region" description="Helical" evidence="6">
    <location>
        <begin position="107"/>
        <end position="124"/>
    </location>
</feature>
<dbReference type="CDD" id="cd06581">
    <property type="entry name" value="TM_PBP1_LivM_like"/>
    <property type="match status" value="1"/>
</dbReference>
<dbReference type="GO" id="GO:0005886">
    <property type="term" value="C:plasma membrane"/>
    <property type="evidence" value="ECO:0007669"/>
    <property type="project" value="UniProtKB-SubCell"/>
</dbReference>
<evidence type="ECO:0000256" key="5">
    <source>
        <dbReference type="ARBA" id="ARBA00023136"/>
    </source>
</evidence>
<feature type="transmembrane region" description="Helical" evidence="6">
    <location>
        <begin position="364"/>
        <end position="388"/>
    </location>
</feature>
<keyword evidence="2" id="KW-1003">Cell membrane</keyword>
<evidence type="ECO:0000256" key="4">
    <source>
        <dbReference type="ARBA" id="ARBA00022989"/>
    </source>
</evidence>
<proteinExistence type="predicted"/>
<keyword evidence="5 6" id="KW-0472">Membrane</keyword>
<dbReference type="PANTHER" id="PTHR30482:SF1">
    <property type="entry name" value="BRANCHED-CHAIN AMINO ACID TRANSPORT PERMEASE PROTEIN LIVM-RELATED"/>
    <property type="match status" value="1"/>
</dbReference>
<dbReference type="GO" id="GO:0015658">
    <property type="term" value="F:branched-chain amino acid transmembrane transporter activity"/>
    <property type="evidence" value="ECO:0007669"/>
    <property type="project" value="InterPro"/>
</dbReference>
<reference evidence="7" key="1">
    <citation type="submission" date="2018-05" db="EMBL/GenBank/DDBJ databases">
        <authorList>
            <person name="Lanie J.A."/>
            <person name="Ng W.-L."/>
            <person name="Kazmierczak K.M."/>
            <person name="Andrzejewski T.M."/>
            <person name="Davidsen T.M."/>
            <person name="Wayne K.J."/>
            <person name="Tettelin H."/>
            <person name="Glass J.I."/>
            <person name="Rusch D."/>
            <person name="Podicherti R."/>
            <person name="Tsui H.-C.T."/>
            <person name="Winkler M.E."/>
        </authorList>
    </citation>
    <scope>NUCLEOTIDE SEQUENCE</scope>
</reference>
<feature type="transmembrane region" description="Helical" evidence="6">
    <location>
        <begin position="315"/>
        <end position="333"/>
    </location>
</feature>
<dbReference type="InterPro" id="IPR001851">
    <property type="entry name" value="ABC_transp_permease"/>
</dbReference>
<evidence type="ECO:0000256" key="3">
    <source>
        <dbReference type="ARBA" id="ARBA00022692"/>
    </source>
</evidence>
<feature type="transmembrane region" description="Helical" evidence="6">
    <location>
        <begin position="12"/>
        <end position="30"/>
    </location>
</feature>
<feature type="transmembrane region" description="Helical" evidence="6">
    <location>
        <begin position="408"/>
        <end position="427"/>
    </location>
</feature>
<dbReference type="EMBL" id="UINC01010213">
    <property type="protein sequence ID" value="SVA45521.1"/>
    <property type="molecule type" value="Genomic_DNA"/>
</dbReference>
<keyword evidence="3 6" id="KW-0812">Transmembrane</keyword>
<dbReference type="InterPro" id="IPR043428">
    <property type="entry name" value="LivM-like"/>
</dbReference>
<name>A0A381VZJ5_9ZZZZ</name>
<evidence type="ECO:0000256" key="2">
    <source>
        <dbReference type="ARBA" id="ARBA00022475"/>
    </source>
</evidence>
<comment type="subcellular location">
    <subcellularLocation>
        <location evidence="1">Cell membrane</location>
        <topology evidence="1">Multi-pass membrane protein</topology>
    </subcellularLocation>
</comment>
<feature type="transmembrane region" description="Helical" evidence="6">
    <location>
        <begin position="42"/>
        <end position="64"/>
    </location>
</feature>
<keyword evidence="4 6" id="KW-1133">Transmembrane helix</keyword>
<evidence type="ECO:0008006" key="8">
    <source>
        <dbReference type="Google" id="ProtNLM"/>
    </source>
</evidence>
<sequence length="441" mass="47795">MALLLVMVGYGQAWNVALAILNLCLISAVMSMGLNMQWGYAGLFNAGVMASTAIGGLTAVLISYSPVSKAWSVGGPSLLAVIISLLLTIIVGLLVWKKTPKGGKRTWIMTGVVLTGYLFMRFFFEQGTYAIEAVEPAKTGFLGGLGLPILFSWIAGGVAAAGLAWLIGRIALGLRSDYFAIATLGISEIMISILKNEDWLSRGVKNVTGLKRPVPYEVDLQQTEWFINLVKWFYGTADDGSALSADVLREAMQLSAGVVVKLCYSALFVLVVLIILGFATRALNSPWGRMMRAIRDNETAASAMGKDITSRHRQVFIIGSAVIGISGAMLTTLDGQFTPGSYIPLRFTFLIWVMVIIGGSGNNLGSIIGAFITWFVWIEAEPASLWLVGNLDIFLEETSPLRLHLQDVAPHMRMILMGLILVLVLRFSPKGILPEKAPDHY</sequence>